<evidence type="ECO:0000313" key="3">
    <source>
        <dbReference type="Proteomes" id="UP000054279"/>
    </source>
</evidence>
<organism evidence="2 3">
    <name type="scientific">Sphaerobolus stellatus (strain SS14)</name>
    <dbReference type="NCBI Taxonomy" id="990650"/>
    <lineage>
        <taxon>Eukaryota</taxon>
        <taxon>Fungi</taxon>
        <taxon>Dikarya</taxon>
        <taxon>Basidiomycota</taxon>
        <taxon>Agaricomycotina</taxon>
        <taxon>Agaricomycetes</taxon>
        <taxon>Phallomycetidae</taxon>
        <taxon>Geastrales</taxon>
        <taxon>Sphaerobolaceae</taxon>
        <taxon>Sphaerobolus</taxon>
    </lineage>
</organism>
<gene>
    <name evidence="2" type="ORF">M422DRAFT_255993</name>
</gene>
<evidence type="ECO:0000256" key="1">
    <source>
        <dbReference type="SAM" id="Phobius"/>
    </source>
</evidence>
<evidence type="ECO:0000313" key="2">
    <source>
        <dbReference type="EMBL" id="KIJ41141.1"/>
    </source>
</evidence>
<dbReference type="HOGENOM" id="CLU_847782_0_0_1"/>
<protein>
    <submittedName>
        <fullName evidence="2">Uncharacterized protein</fullName>
    </submittedName>
</protein>
<dbReference type="EMBL" id="KN837139">
    <property type="protein sequence ID" value="KIJ41141.1"/>
    <property type="molecule type" value="Genomic_DNA"/>
</dbReference>
<dbReference type="Proteomes" id="UP000054279">
    <property type="component" value="Unassembled WGS sequence"/>
</dbReference>
<name>A0A0C9VSU1_SPHS4</name>
<dbReference type="AlphaFoldDB" id="A0A0C9VSU1"/>
<sequence length="328" mass="37343">MVADYAPRGILPCCLKRSGALPLEVYLHTKDSSNEFSNEIHWQETLQILDRNFNRIRVFRLDSCSNIVLATLFPPHTIRDALALRSLIITRPHPTDVKFGRIRPDNLREVTSFTPGSSFSPSYASSMLQNLVIFNPGIEKIAGQAINGHRALQDFFSTYKSIKTCLIYYSSDNEAEKMFRRRNDHTLFDSRLEDLTIICQHSGPIGLENRLDLIKGLRTSSFMSIDIGFGCTTGYITAVPEYYSLLMLRISTTWFTKIQPSLQKLRFSGRKITAEREMPLRELLGAVPSISTLEFLLVKMPAIFGVLVLKILALCLPLWNIWCWIYGP</sequence>
<proteinExistence type="predicted"/>
<keyword evidence="1" id="KW-0472">Membrane</keyword>
<reference evidence="2 3" key="1">
    <citation type="submission" date="2014-06" db="EMBL/GenBank/DDBJ databases">
        <title>Evolutionary Origins and Diversification of the Mycorrhizal Mutualists.</title>
        <authorList>
            <consortium name="DOE Joint Genome Institute"/>
            <consortium name="Mycorrhizal Genomics Consortium"/>
            <person name="Kohler A."/>
            <person name="Kuo A."/>
            <person name="Nagy L.G."/>
            <person name="Floudas D."/>
            <person name="Copeland A."/>
            <person name="Barry K.W."/>
            <person name="Cichocki N."/>
            <person name="Veneault-Fourrey C."/>
            <person name="LaButti K."/>
            <person name="Lindquist E.A."/>
            <person name="Lipzen A."/>
            <person name="Lundell T."/>
            <person name="Morin E."/>
            <person name="Murat C."/>
            <person name="Riley R."/>
            <person name="Ohm R."/>
            <person name="Sun H."/>
            <person name="Tunlid A."/>
            <person name="Henrissat B."/>
            <person name="Grigoriev I.V."/>
            <person name="Hibbett D.S."/>
            <person name="Martin F."/>
        </authorList>
    </citation>
    <scope>NUCLEOTIDE SEQUENCE [LARGE SCALE GENOMIC DNA]</scope>
    <source>
        <strain evidence="2 3">SS14</strain>
    </source>
</reference>
<accession>A0A0C9VSU1</accession>
<feature type="transmembrane region" description="Helical" evidence="1">
    <location>
        <begin position="302"/>
        <end position="327"/>
    </location>
</feature>
<keyword evidence="1" id="KW-0812">Transmembrane</keyword>
<keyword evidence="1" id="KW-1133">Transmembrane helix</keyword>
<keyword evidence="3" id="KW-1185">Reference proteome</keyword>